<proteinExistence type="predicted"/>
<evidence type="ECO:0000313" key="3">
    <source>
        <dbReference type="Proteomes" id="UP001337655"/>
    </source>
</evidence>
<dbReference type="InterPro" id="IPR027417">
    <property type="entry name" value="P-loop_NTPase"/>
</dbReference>
<evidence type="ECO:0000313" key="2">
    <source>
        <dbReference type="EMBL" id="KAK5165786.1"/>
    </source>
</evidence>
<comment type="caution">
    <text evidence="2">The sequence shown here is derived from an EMBL/GenBank/DDBJ whole genome shotgun (WGS) entry which is preliminary data.</text>
</comment>
<dbReference type="RefSeq" id="XP_064655798.1">
    <property type="nucleotide sequence ID" value="XM_064805939.1"/>
</dbReference>
<dbReference type="EMBL" id="JAVRRT010000015">
    <property type="protein sequence ID" value="KAK5165786.1"/>
    <property type="molecule type" value="Genomic_DNA"/>
</dbReference>
<protein>
    <submittedName>
        <fullName evidence="2">Uncharacterized protein</fullName>
    </submittedName>
</protein>
<organism evidence="2 3">
    <name type="scientific">Saxophila tyrrhenica</name>
    <dbReference type="NCBI Taxonomy" id="1690608"/>
    <lineage>
        <taxon>Eukaryota</taxon>
        <taxon>Fungi</taxon>
        <taxon>Dikarya</taxon>
        <taxon>Ascomycota</taxon>
        <taxon>Pezizomycotina</taxon>
        <taxon>Dothideomycetes</taxon>
        <taxon>Dothideomycetidae</taxon>
        <taxon>Mycosphaerellales</taxon>
        <taxon>Extremaceae</taxon>
        <taxon>Saxophila</taxon>
    </lineage>
</organism>
<feature type="compositionally biased region" description="Basic and acidic residues" evidence="1">
    <location>
        <begin position="10"/>
        <end position="25"/>
    </location>
</feature>
<dbReference type="Gene3D" id="3.40.50.300">
    <property type="entry name" value="P-loop containing nucleotide triphosphate hydrolases"/>
    <property type="match status" value="1"/>
</dbReference>
<reference evidence="2 3" key="1">
    <citation type="submission" date="2023-08" db="EMBL/GenBank/DDBJ databases">
        <title>Black Yeasts Isolated from many extreme environments.</title>
        <authorList>
            <person name="Coleine C."/>
            <person name="Stajich J.E."/>
            <person name="Selbmann L."/>
        </authorList>
    </citation>
    <scope>NUCLEOTIDE SEQUENCE [LARGE SCALE GENOMIC DNA]</scope>
    <source>
        <strain evidence="2 3">CCFEE 5935</strain>
    </source>
</reference>
<name>A0AAV9P0H5_9PEZI</name>
<sequence length="312" mass="35873">MAEDTASQLETKDEKSSSQRSREQYLENAGNAQSTYLQSKNALYLSPAQEAAVWSYMERFEKGHGVRNHPQIRTLMAWDRDSVDVQRLVMALHGDFNFPYDPFDNNQYTMQTKINDVVVNGEVDRDWAPRLGSCPRHVEVCILVYHVNDRDSFEAIQRYYDTFCLQRSEAPPSRLYCRYRRHEDGCAGTPVWSTLVFVVAWIEQSTHRHDESFWKVPRTEGEEFCAKIGGVFVVMCPGLREGCGPETLVAMAYRTLYRRIENEYLQGGPVDLDDGSEMPGACDVAEQQPRFRTKQFRSLLGRIRSVKSKAKA</sequence>
<feature type="region of interest" description="Disordered" evidence="1">
    <location>
        <begin position="1"/>
        <end position="31"/>
    </location>
</feature>
<dbReference type="Proteomes" id="UP001337655">
    <property type="component" value="Unassembled WGS sequence"/>
</dbReference>
<gene>
    <name evidence="2" type="ORF">LTR77_008709</name>
</gene>
<evidence type="ECO:0000256" key="1">
    <source>
        <dbReference type="SAM" id="MobiDB-lite"/>
    </source>
</evidence>
<dbReference type="AlphaFoldDB" id="A0AAV9P0H5"/>
<keyword evidence="3" id="KW-1185">Reference proteome</keyword>
<dbReference type="GeneID" id="89930041"/>
<accession>A0AAV9P0H5</accession>